<feature type="region of interest" description="Disordered" evidence="1">
    <location>
        <begin position="457"/>
        <end position="484"/>
    </location>
</feature>
<proteinExistence type="predicted"/>
<protein>
    <submittedName>
        <fullName evidence="2">Uncharacterized protein</fullName>
    </submittedName>
</protein>
<feature type="region of interest" description="Disordered" evidence="1">
    <location>
        <begin position="163"/>
        <end position="199"/>
    </location>
</feature>
<comment type="caution">
    <text evidence="2">The sequence shown here is derived from an EMBL/GenBank/DDBJ whole genome shotgun (WGS) entry which is preliminary data.</text>
</comment>
<feature type="region of interest" description="Disordered" evidence="1">
    <location>
        <begin position="375"/>
        <end position="425"/>
    </location>
</feature>
<feature type="region of interest" description="Disordered" evidence="1">
    <location>
        <begin position="244"/>
        <end position="270"/>
    </location>
</feature>
<reference evidence="2" key="1">
    <citation type="submission" date="2020-07" db="EMBL/GenBank/DDBJ databases">
        <title>Draft Genome Sequence of a Deep-Sea Yeast, Naganishia (Cryptococcus) liquefaciens strain N6.</title>
        <authorList>
            <person name="Han Y.W."/>
            <person name="Kajitani R."/>
            <person name="Morimoto H."/>
            <person name="Parhat M."/>
            <person name="Tsubouchi H."/>
            <person name="Bakenova O."/>
            <person name="Ogata M."/>
            <person name="Argunhan B."/>
            <person name="Aoki R."/>
            <person name="Kajiwara S."/>
            <person name="Itoh T."/>
            <person name="Iwasaki H."/>
        </authorList>
    </citation>
    <scope>NUCLEOTIDE SEQUENCE</scope>
    <source>
        <strain evidence="2">N6</strain>
    </source>
</reference>
<dbReference type="EMBL" id="BLZA01000010">
    <property type="protein sequence ID" value="GHJ85033.1"/>
    <property type="molecule type" value="Genomic_DNA"/>
</dbReference>
<feature type="compositionally biased region" description="Polar residues" evidence="1">
    <location>
        <begin position="254"/>
        <end position="270"/>
    </location>
</feature>
<dbReference type="AlphaFoldDB" id="A0A8H3TQ02"/>
<gene>
    <name evidence="2" type="ORF">NliqN6_1435</name>
</gene>
<feature type="region of interest" description="Disordered" evidence="1">
    <location>
        <begin position="308"/>
        <end position="338"/>
    </location>
</feature>
<evidence type="ECO:0000256" key="1">
    <source>
        <dbReference type="SAM" id="MobiDB-lite"/>
    </source>
</evidence>
<keyword evidence="3" id="KW-1185">Reference proteome</keyword>
<organism evidence="2 3">
    <name type="scientific">Naganishia liquefaciens</name>
    <dbReference type="NCBI Taxonomy" id="104408"/>
    <lineage>
        <taxon>Eukaryota</taxon>
        <taxon>Fungi</taxon>
        <taxon>Dikarya</taxon>
        <taxon>Basidiomycota</taxon>
        <taxon>Agaricomycotina</taxon>
        <taxon>Tremellomycetes</taxon>
        <taxon>Filobasidiales</taxon>
        <taxon>Filobasidiaceae</taxon>
        <taxon>Naganishia</taxon>
    </lineage>
</organism>
<feature type="compositionally biased region" description="Polar residues" evidence="1">
    <location>
        <begin position="57"/>
        <end position="69"/>
    </location>
</feature>
<feature type="region of interest" description="Disordered" evidence="1">
    <location>
        <begin position="1"/>
        <end position="149"/>
    </location>
</feature>
<feature type="compositionally biased region" description="Basic and acidic residues" evidence="1">
    <location>
        <begin position="188"/>
        <end position="198"/>
    </location>
</feature>
<dbReference type="Proteomes" id="UP000620104">
    <property type="component" value="Unassembled WGS sequence"/>
</dbReference>
<sequence length="804" mass="87826">MTQTSSASTESSTTASLPTSLPTSLSPRPRDTRKVSTATFGDGQRGSVLIPAHDATNLGNHGQSSTSPDEPSLPLQAVSSITLSQAKDVGQEPSSPTSLHTAARSCLSPLPVEVDGQPETPQTSTSVASYISDTSTLGPLATQQDIKDDPNRMVERRQVQRKKLEKMLGNGVDPDDDEAVAKGTAGKSAREAEGRASDQEFWIPVEHGPELCKSKLERFLGQGADSAHLVLNAEYRKRSRDVGDERLRKGLSTGVATSTPDTANRASSTSDVPGMVHVAETMGKPKRSGSLTNVLESGKKTLARLNHGPSALRDQRSNSLDIHSGSEIRNPQDTRGGASDWLLALDTELQERKILRKRTRKIGKVLGETLTENEVEEHVVGKGTTRRSENASELSSPEDGLEGSTSRLPTLEEDDSQLNLSLRPEPFKSDTMIKELLMPSGDLTSDGISGKYQRLSVPLSPTIDGSRRHSDPISPSQSSLTEENHVMHIHPRGEERREAYSTIQAKKQRRLRLDKLNRLLGVHVPLALLGPAVFPRDDTLDPGRAGKPSTDDELDEAHAAEKKRAVKVANKMFNLFGEPPPNPAYPLSVSLQDDPKEHSDDIANRPRTRFRSSVLIYRQTIGSIRYLLEHDRRSLGRVMDELDFGSIPADHLPDPFKSPSATSPDRYQSDRPKMHRKRSLSSPSKVSLPLASMDPAKAVFANIDSAHCPDFDCTTGLRKRAGKLNAFFGDPRVGSGYVGTRSKQYQITDRKAALEILLLDLEEDANFHAEQGDLKDFELEEIRSQLSTTRQVVGKELAANVEAL</sequence>
<feature type="region of interest" description="Disordered" evidence="1">
    <location>
        <begin position="533"/>
        <end position="559"/>
    </location>
</feature>
<name>A0A8H3TQ02_9TREE</name>
<evidence type="ECO:0000313" key="2">
    <source>
        <dbReference type="EMBL" id="GHJ85033.1"/>
    </source>
</evidence>
<feature type="region of interest" description="Disordered" evidence="1">
    <location>
        <begin position="649"/>
        <end position="688"/>
    </location>
</feature>
<dbReference type="OrthoDB" id="2564619at2759"/>
<evidence type="ECO:0000313" key="3">
    <source>
        <dbReference type="Proteomes" id="UP000620104"/>
    </source>
</evidence>
<feature type="compositionally biased region" description="Basic and acidic residues" evidence="1">
    <location>
        <begin position="376"/>
        <end position="390"/>
    </location>
</feature>
<feature type="compositionally biased region" description="Polar residues" evidence="1">
    <location>
        <begin position="119"/>
        <end position="144"/>
    </location>
</feature>
<feature type="compositionally biased region" description="Low complexity" evidence="1">
    <location>
        <begin position="1"/>
        <end position="27"/>
    </location>
</feature>
<accession>A0A8H3TQ02</accession>